<dbReference type="AlphaFoldDB" id="A0A412XUS2"/>
<dbReference type="PANTHER" id="PTHR34220">
    <property type="entry name" value="SENSOR HISTIDINE KINASE YPDA"/>
    <property type="match status" value="1"/>
</dbReference>
<dbReference type="GO" id="GO:0016020">
    <property type="term" value="C:membrane"/>
    <property type="evidence" value="ECO:0007669"/>
    <property type="project" value="InterPro"/>
</dbReference>
<feature type="transmembrane region" description="Helical" evidence="1">
    <location>
        <begin position="146"/>
        <end position="167"/>
    </location>
</feature>
<dbReference type="Pfam" id="PF06580">
    <property type="entry name" value="His_kinase"/>
    <property type="match status" value="1"/>
</dbReference>
<accession>A0A412XUS2</accession>
<keyword evidence="1" id="KW-0472">Membrane</keyword>
<evidence type="ECO:0000313" key="4">
    <source>
        <dbReference type="Proteomes" id="UP000283850"/>
    </source>
</evidence>
<organism evidence="3 4">
    <name type="scientific">Bacteroides intestinalis</name>
    <dbReference type="NCBI Taxonomy" id="329854"/>
    <lineage>
        <taxon>Bacteria</taxon>
        <taxon>Pseudomonadati</taxon>
        <taxon>Bacteroidota</taxon>
        <taxon>Bacteroidia</taxon>
        <taxon>Bacteroidales</taxon>
        <taxon>Bacteroidaceae</taxon>
        <taxon>Bacteroides</taxon>
    </lineage>
</organism>
<proteinExistence type="predicted"/>
<name>A0A412XUS2_9BACE</name>
<reference evidence="3 4" key="1">
    <citation type="submission" date="2018-08" db="EMBL/GenBank/DDBJ databases">
        <title>A genome reference for cultivated species of the human gut microbiota.</title>
        <authorList>
            <person name="Zou Y."/>
            <person name="Xue W."/>
            <person name="Luo G."/>
        </authorList>
    </citation>
    <scope>NUCLEOTIDE SEQUENCE [LARGE SCALE GENOMIC DNA]</scope>
    <source>
        <strain evidence="3 4">AF14-32</strain>
    </source>
</reference>
<sequence>MKDTPMKVIPIIGNDNSFLYRFLVSSRFRVARHTTVVVALFVIACNLVLFSCQGYIEMLGKWTYLLIFNMFLLYGGIFYFNLLYLVPRYLLKQRYLTYILSLSGALIIVFIFQATQEYIVSDIFSVPNIYVGYSKVAFVMDYLSSFPLTLLSIMGGGMTVLLRLWILENQRVMQLEKIRLQSEIEHLKEQISPSMLFRVLHYSGEQALVNPGKASEMLMKLSQILRYQLYDCNREKVLLNTEIKFLSNYLELEQLVSDKFDFHMSASGETGRTFVFPLLFIPFIQYTVKQIEIQEEQSASIEIHLQAEDETILFNCQVSIPCLEPEQELNKIRQRLDLQYGENYRLELTGQSIQLELKGGGK</sequence>
<dbReference type="PANTHER" id="PTHR34220:SF7">
    <property type="entry name" value="SENSOR HISTIDINE KINASE YPDA"/>
    <property type="match status" value="1"/>
</dbReference>
<evidence type="ECO:0000259" key="2">
    <source>
        <dbReference type="Pfam" id="PF06580"/>
    </source>
</evidence>
<comment type="caution">
    <text evidence="3">The sequence shown here is derived from an EMBL/GenBank/DDBJ whole genome shotgun (WGS) entry which is preliminary data.</text>
</comment>
<keyword evidence="1" id="KW-1133">Transmembrane helix</keyword>
<evidence type="ECO:0000313" key="3">
    <source>
        <dbReference type="EMBL" id="RGV48829.1"/>
    </source>
</evidence>
<feature type="domain" description="Signal transduction histidine kinase internal region" evidence="2">
    <location>
        <begin position="183"/>
        <end position="255"/>
    </location>
</feature>
<gene>
    <name evidence="3" type="ORF">DWW10_21650</name>
</gene>
<protein>
    <recommendedName>
        <fullName evidence="2">Signal transduction histidine kinase internal region domain-containing protein</fullName>
    </recommendedName>
</protein>
<dbReference type="Proteomes" id="UP000283850">
    <property type="component" value="Unassembled WGS sequence"/>
</dbReference>
<dbReference type="GO" id="GO:0000155">
    <property type="term" value="F:phosphorelay sensor kinase activity"/>
    <property type="evidence" value="ECO:0007669"/>
    <property type="project" value="InterPro"/>
</dbReference>
<dbReference type="EMBL" id="QRZF01000021">
    <property type="protein sequence ID" value="RGV48829.1"/>
    <property type="molecule type" value="Genomic_DNA"/>
</dbReference>
<feature type="transmembrane region" description="Helical" evidence="1">
    <location>
        <begin position="62"/>
        <end position="83"/>
    </location>
</feature>
<feature type="transmembrane region" description="Helical" evidence="1">
    <location>
        <begin position="95"/>
        <end position="115"/>
    </location>
</feature>
<dbReference type="InterPro" id="IPR050640">
    <property type="entry name" value="Bact_2-comp_sensor_kinase"/>
</dbReference>
<keyword evidence="1" id="KW-0812">Transmembrane</keyword>
<dbReference type="InterPro" id="IPR010559">
    <property type="entry name" value="Sig_transdc_His_kin_internal"/>
</dbReference>
<feature type="transmembrane region" description="Helical" evidence="1">
    <location>
        <begin position="36"/>
        <end position="56"/>
    </location>
</feature>
<evidence type="ECO:0000256" key="1">
    <source>
        <dbReference type="SAM" id="Phobius"/>
    </source>
</evidence>